<organism evidence="11 12">
    <name type="scientific">Bacillus manliponensis</name>
    <dbReference type="NCBI Taxonomy" id="574376"/>
    <lineage>
        <taxon>Bacteria</taxon>
        <taxon>Bacillati</taxon>
        <taxon>Bacillota</taxon>
        <taxon>Bacilli</taxon>
        <taxon>Bacillales</taxon>
        <taxon>Bacillaceae</taxon>
        <taxon>Bacillus</taxon>
        <taxon>Bacillus cereus group</taxon>
    </lineage>
</organism>
<feature type="domain" description="Cas12f1-like TNB" evidence="9">
    <location>
        <begin position="319"/>
        <end position="384"/>
    </location>
</feature>
<dbReference type="GO" id="GO:0046872">
    <property type="term" value="F:metal ion binding"/>
    <property type="evidence" value="ECO:0007669"/>
    <property type="project" value="UniProtKB-KW"/>
</dbReference>
<evidence type="ECO:0000313" key="11">
    <source>
        <dbReference type="EMBL" id="KEK17135.1"/>
    </source>
</evidence>
<keyword evidence="6" id="KW-0233">DNA recombination</keyword>
<dbReference type="OrthoDB" id="56768at2"/>
<dbReference type="EMBL" id="JOTN01000044">
    <property type="protein sequence ID" value="KEK17135.1"/>
    <property type="molecule type" value="Genomic_DNA"/>
</dbReference>
<sequence>MIKAIKIKLYPTKEQESMLWKTANHARGAWNVGLGYIKAEYEKGNNVSTAQARQMITDTKKAKKDYLWLGEISADAWRNVFQDMSKAFKVFRENLRKGIPFPDAGYPQFKKKSKSKPSFYHDERKLKVYENKVYFEKIGFVKMKDEGRLPQGNYRKDKIKVSNVRVGYDNKDWYLTCGIETPEEDWTPNQDLSIGIDLGIKELAVTNIEGLSFGNINKKREVKRLEKKHRRMSRKISRKYEANKDGKKFVKTNNIIKLERLRKRVDRRLTNIRDNYLHQTTKSIIKQKPSKIVVEDLNVKGMMKNKHLAKSVANQKFFGFRRQLEYKAKFYLGIDVTVADRWFPSSKMCSSCGQIKSDLKLKDRVYKCDCGLEIDRDLNASINLANYSI</sequence>
<evidence type="ECO:0000313" key="12">
    <source>
        <dbReference type="Proteomes" id="UP000027822"/>
    </source>
</evidence>
<dbReference type="InterPro" id="IPR010095">
    <property type="entry name" value="Cas12f1-like_TNB"/>
</dbReference>
<dbReference type="Proteomes" id="UP000027822">
    <property type="component" value="Unassembled WGS sequence"/>
</dbReference>
<keyword evidence="2" id="KW-0815">Transposition</keyword>
<dbReference type="Pfam" id="PF12323">
    <property type="entry name" value="HTH_OrfB_IS605"/>
    <property type="match status" value="1"/>
</dbReference>
<feature type="coiled-coil region" evidence="7">
    <location>
        <begin position="215"/>
        <end position="275"/>
    </location>
</feature>
<evidence type="ECO:0000256" key="4">
    <source>
        <dbReference type="ARBA" id="ARBA00022833"/>
    </source>
</evidence>
<keyword evidence="3" id="KW-0479">Metal-binding</keyword>
<dbReference type="GO" id="GO:0006310">
    <property type="term" value="P:DNA recombination"/>
    <property type="evidence" value="ECO:0007669"/>
    <property type="project" value="UniProtKB-KW"/>
</dbReference>
<dbReference type="InterPro" id="IPR021027">
    <property type="entry name" value="Transposase_put_HTH"/>
</dbReference>
<dbReference type="eggNOG" id="COG0675">
    <property type="taxonomic scope" value="Bacteria"/>
</dbReference>
<dbReference type="Pfam" id="PF01385">
    <property type="entry name" value="OrfB_IS605"/>
    <property type="match status" value="1"/>
</dbReference>
<feature type="domain" description="Transposase putative helix-turn-helix" evidence="10">
    <location>
        <begin position="1"/>
        <end position="45"/>
    </location>
</feature>
<dbReference type="STRING" id="574376.BAMA_18395"/>
<name>A0A073JS39_9BACI</name>
<dbReference type="RefSeq" id="WP_034644191.1">
    <property type="nucleotide sequence ID" value="NZ_CBCSJC010000003.1"/>
</dbReference>
<accession>A0A073JS39</accession>
<dbReference type="Pfam" id="PF07282">
    <property type="entry name" value="Cas12f1-like_TNB"/>
    <property type="match status" value="1"/>
</dbReference>
<evidence type="ECO:0000256" key="3">
    <source>
        <dbReference type="ARBA" id="ARBA00022723"/>
    </source>
</evidence>
<evidence type="ECO:0000256" key="5">
    <source>
        <dbReference type="ARBA" id="ARBA00023125"/>
    </source>
</evidence>
<evidence type="ECO:0000256" key="1">
    <source>
        <dbReference type="ARBA" id="ARBA00008761"/>
    </source>
</evidence>
<gene>
    <name evidence="11" type="ORF">BAMA_18395</name>
</gene>
<proteinExistence type="inferred from homology"/>
<feature type="domain" description="Probable transposase IS891/IS1136/IS1341" evidence="8">
    <location>
        <begin position="180"/>
        <end position="305"/>
    </location>
</feature>
<keyword evidence="12" id="KW-1185">Reference proteome</keyword>
<dbReference type="GO" id="GO:0003677">
    <property type="term" value="F:DNA binding"/>
    <property type="evidence" value="ECO:0007669"/>
    <property type="project" value="UniProtKB-KW"/>
</dbReference>
<protein>
    <recommendedName>
        <fullName evidence="13">Transposase</fullName>
    </recommendedName>
</protein>
<keyword evidence="4" id="KW-0862">Zinc</keyword>
<comment type="caution">
    <text evidence="11">The sequence shown here is derived from an EMBL/GenBank/DDBJ whole genome shotgun (WGS) entry which is preliminary data.</text>
</comment>
<dbReference type="GO" id="GO:0032196">
    <property type="term" value="P:transposition"/>
    <property type="evidence" value="ECO:0007669"/>
    <property type="project" value="UniProtKB-KW"/>
</dbReference>
<evidence type="ECO:0008006" key="13">
    <source>
        <dbReference type="Google" id="ProtNLM"/>
    </source>
</evidence>
<comment type="similarity">
    <text evidence="1">In the C-terminal section; belongs to the transposase 35 family.</text>
</comment>
<evidence type="ECO:0000256" key="6">
    <source>
        <dbReference type="ARBA" id="ARBA00023172"/>
    </source>
</evidence>
<reference evidence="11 12" key="1">
    <citation type="submission" date="2014-06" db="EMBL/GenBank/DDBJ databases">
        <title>Draft genome sequence of Bacillus manliponensis JCM 15802 (MCCC 1A00708).</title>
        <authorList>
            <person name="Lai Q."/>
            <person name="Liu Y."/>
            <person name="Shao Z."/>
        </authorList>
    </citation>
    <scope>NUCLEOTIDE SEQUENCE [LARGE SCALE GENOMIC DNA]</scope>
    <source>
        <strain evidence="11 12">JCM 15802</strain>
    </source>
</reference>
<keyword evidence="7" id="KW-0175">Coiled coil</keyword>
<dbReference type="NCBIfam" id="NF040570">
    <property type="entry name" value="guided_TnpB"/>
    <property type="match status" value="1"/>
</dbReference>
<evidence type="ECO:0000256" key="7">
    <source>
        <dbReference type="SAM" id="Coils"/>
    </source>
</evidence>
<dbReference type="AlphaFoldDB" id="A0A073JS39"/>
<evidence type="ECO:0000259" key="9">
    <source>
        <dbReference type="Pfam" id="PF07282"/>
    </source>
</evidence>
<evidence type="ECO:0000256" key="2">
    <source>
        <dbReference type="ARBA" id="ARBA00022578"/>
    </source>
</evidence>
<keyword evidence="5" id="KW-0238">DNA-binding</keyword>
<evidence type="ECO:0000259" key="10">
    <source>
        <dbReference type="Pfam" id="PF12323"/>
    </source>
</evidence>
<dbReference type="InterPro" id="IPR001959">
    <property type="entry name" value="Transposase"/>
</dbReference>
<evidence type="ECO:0000259" key="8">
    <source>
        <dbReference type="Pfam" id="PF01385"/>
    </source>
</evidence>